<evidence type="ECO:0000256" key="3">
    <source>
        <dbReference type="ARBA" id="ARBA00022729"/>
    </source>
</evidence>
<dbReference type="PATRIC" id="fig|1110509.7.peg.2218"/>
<keyword evidence="2" id="KW-0813">Transport</keyword>
<dbReference type="InterPro" id="IPR006128">
    <property type="entry name" value="Lipoprotein_PsaA-like"/>
</dbReference>
<dbReference type="STRING" id="1110509.Mhar_1998"/>
<protein>
    <submittedName>
        <fullName evidence="4">Cation periplasmic solute binding protein</fullName>
    </submittedName>
</protein>
<dbReference type="Proteomes" id="UP000005877">
    <property type="component" value="Chromosome"/>
</dbReference>
<dbReference type="OrthoDB" id="50488at2157"/>
<keyword evidence="5" id="KW-1185">Reference proteome</keyword>
<dbReference type="PRINTS" id="PR00690">
    <property type="entry name" value="ADHESNFAMILY"/>
</dbReference>
<proteinExistence type="inferred from homology"/>
<dbReference type="PANTHER" id="PTHR42953:SF3">
    <property type="entry name" value="HIGH-AFFINITY ZINC UPTAKE SYSTEM PROTEIN ZNUA"/>
    <property type="match status" value="1"/>
</dbReference>
<dbReference type="InterPro" id="IPR050492">
    <property type="entry name" value="Bact_metal-bind_prot9"/>
</dbReference>
<dbReference type="Pfam" id="PF01297">
    <property type="entry name" value="ZnuA"/>
    <property type="match status" value="1"/>
</dbReference>
<dbReference type="InterPro" id="IPR006127">
    <property type="entry name" value="ZnuA-like"/>
</dbReference>
<evidence type="ECO:0000313" key="4">
    <source>
        <dbReference type="EMBL" id="AET65354.1"/>
    </source>
</evidence>
<dbReference type="InterPro" id="IPR006129">
    <property type="entry name" value="AdhesinB"/>
</dbReference>
<dbReference type="Gene3D" id="3.40.50.1980">
    <property type="entry name" value="Nitrogenase molybdenum iron protein domain"/>
    <property type="match status" value="2"/>
</dbReference>
<dbReference type="PROSITE" id="PS51257">
    <property type="entry name" value="PROKAR_LIPOPROTEIN"/>
    <property type="match status" value="1"/>
</dbReference>
<accession>G7WR51</accession>
<dbReference type="KEGG" id="mhi:Mhar_1998"/>
<dbReference type="PRINTS" id="PR00691">
    <property type="entry name" value="ADHESINB"/>
</dbReference>
<evidence type="ECO:0000313" key="5">
    <source>
        <dbReference type="Proteomes" id="UP000005877"/>
    </source>
</evidence>
<dbReference type="GeneID" id="12511171"/>
<name>G7WR51_METH6</name>
<dbReference type="SUPFAM" id="SSF53807">
    <property type="entry name" value="Helical backbone' metal receptor"/>
    <property type="match status" value="1"/>
</dbReference>
<sequence length="297" mass="32259">MTAPRHPLLALALSLALALLCGCLSADEPAAAPVGGKVKVVASTVPLGTFSSMVGGDLVEVAVLVPPGASPHTFEPTPSKLAEVAEAELYIKNGAGLEIWMERMIQANRRMLVVDTSTGVELIETAGSSCHEKILTADPHIWLSPKNAMIIVEEICDGLVEVDPENAEAYRRNRDDYLLRLEELDRELESAFSGASRREFIVLHPAWSYFARDYALVQVAILEGDKEPGPRYLAEIVEVAREENLTTIFVDPNFSPKSAEIIAGEIGGRVVPLDPLAEDYIENMRAVSREIGRSLEG</sequence>
<dbReference type="GO" id="GO:0007155">
    <property type="term" value="P:cell adhesion"/>
    <property type="evidence" value="ECO:0007669"/>
    <property type="project" value="InterPro"/>
</dbReference>
<reference evidence="4 5" key="1">
    <citation type="journal article" date="2012" name="PLoS ONE">
        <title>The genome characteristics and predicted function of methyl-group oxidation pathway in the obligate aceticlastic methanogens, Methanosaeta spp.</title>
        <authorList>
            <person name="Zhu J."/>
            <person name="Zheng H."/>
            <person name="Ai G."/>
            <person name="Zhang G."/>
            <person name="Liu D."/>
            <person name="Liu X."/>
            <person name="Dong X."/>
        </authorList>
    </citation>
    <scope>NUCLEOTIDE SEQUENCE [LARGE SCALE GENOMIC DNA]</scope>
    <source>
        <strain evidence="4 5">6Ac</strain>
    </source>
</reference>
<dbReference type="AlphaFoldDB" id="G7WR51"/>
<evidence type="ECO:0000256" key="1">
    <source>
        <dbReference type="ARBA" id="ARBA00011028"/>
    </source>
</evidence>
<dbReference type="RefSeq" id="WP_014587530.1">
    <property type="nucleotide sequence ID" value="NC_017527.1"/>
</dbReference>
<dbReference type="EMBL" id="CP003117">
    <property type="protein sequence ID" value="AET65354.1"/>
    <property type="molecule type" value="Genomic_DNA"/>
</dbReference>
<evidence type="ECO:0000256" key="2">
    <source>
        <dbReference type="ARBA" id="ARBA00022448"/>
    </source>
</evidence>
<comment type="similarity">
    <text evidence="1">Belongs to the bacterial solute-binding protein 9 family.</text>
</comment>
<keyword evidence="3" id="KW-0732">Signal</keyword>
<dbReference type="HOGENOM" id="CLU_016838_1_0_2"/>
<gene>
    <name evidence="4" type="ordered locus">Mhar_1998</name>
</gene>
<organism evidence="4 5">
    <name type="scientific">Methanothrix harundinacea (strain 6Ac)</name>
    <name type="common">Methanosaeta harundinacea</name>
    <dbReference type="NCBI Taxonomy" id="1110509"/>
    <lineage>
        <taxon>Archaea</taxon>
        <taxon>Methanobacteriati</taxon>
        <taxon>Methanobacteriota</taxon>
        <taxon>Stenosarchaea group</taxon>
        <taxon>Methanomicrobia</taxon>
        <taxon>Methanotrichales</taxon>
        <taxon>Methanotrichaceae</taxon>
        <taxon>Methanothrix</taxon>
    </lineage>
</organism>
<dbReference type="GO" id="GO:0030001">
    <property type="term" value="P:metal ion transport"/>
    <property type="evidence" value="ECO:0007669"/>
    <property type="project" value="InterPro"/>
</dbReference>
<dbReference type="GO" id="GO:0046872">
    <property type="term" value="F:metal ion binding"/>
    <property type="evidence" value="ECO:0007669"/>
    <property type="project" value="InterPro"/>
</dbReference>
<dbReference type="PANTHER" id="PTHR42953">
    <property type="entry name" value="HIGH-AFFINITY ZINC UPTAKE SYSTEM PROTEIN ZNUA-RELATED"/>
    <property type="match status" value="1"/>
</dbReference>